<evidence type="ECO:0000313" key="2">
    <source>
        <dbReference type="EMBL" id="KIJ96014.1"/>
    </source>
</evidence>
<evidence type="ECO:0000313" key="3">
    <source>
        <dbReference type="Proteomes" id="UP000054477"/>
    </source>
</evidence>
<accession>A0A0C9WK87</accession>
<evidence type="ECO:0000256" key="1">
    <source>
        <dbReference type="SAM" id="MobiDB-lite"/>
    </source>
</evidence>
<proteinExistence type="predicted"/>
<reference evidence="2 3" key="1">
    <citation type="submission" date="2014-04" db="EMBL/GenBank/DDBJ databases">
        <authorList>
            <consortium name="DOE Joint Genome Institute"/>
            <person name="Kuo A."/>
            <person name="Kohler A."/>
            <person name="Nagy L.G."/>
            <person name="Floudas D."/>
            <person name="Copeland A."/>
            <person name="Barry K.W."/>
            <person name="Cichocki N."/>
            <person name="Veneault-Fourrey C."/>
            <person name="LaButti K."/>
            <person name="Lindquist E.A."/>
            <person name="Lipzen A."/>
            <person name="Lundell T."/>
            <person name="Morin E."/>
            <person name="Murat C."/>
            <person name="Sun H."/>
            <person name="Tunlid A."/>
            <person name="Henrissat B."/>
            <person name="Grigoriev I.V."/>
            <person name="Hibbett D.S."/>
            <person name="Martin F."/>
            <person name="Nordberg H.P."/>
            <person name="Cantor M.N."/>
            <person name="Hua S.X."/>
        </authorList>
    </citation>
    <scope>NUCLEOTIDE SEQUENCE [LARGE SCALE GENOMIC DNA]</scope>
    <source>
        <strain evidence="2 3">LaAM-08-1</strain>
    </source>
</reference>
<dbReference type="AlphaFoldDB" id="A0A0C9WK87"/>
<protein>
    <submittedName>
        <fullName evidence="2">Uncharacterized protein</fullName>
    </submittedName>
</protein>
<keyword evidence="3" id="KW-1185">Reference proteome</keyword>
<dbReference type="Proteomes" id="UP000054477">
    <property type="component" value="Unassembled WGS sequence"/>
</dbReference>
<gene>
    <name evidence="2" type="ORF">K443DRAFT_10947</name>
</gene>
<sequence length="50" mass="5654">MARQHHMTDMIPQRHNNATTTTITHDGAMTTQRDTTSTMQLVVNSMNNVL</sequence>
<feature type="region of interest" description="Disordered" evidence="1">
    <location>
        <begin position="1"/>
        <end position="35"/>
    </location>
</feature>
<dbReference type="EMBL" id="KN838735">
    <property type="protein sequence ID" value="KIJ96014.1"/>
    <property type="molecule type" value="Genomic_DNA"/>
</dbReference>
<name>A0A0C9WK87_9AGAR</name>
<feature type="compositionally biased region" description="Polar residues" evidence="1">
    <location>
        <begin position="14"/>
        <end position="35"/>
    </location>
</feature>
<dbReference type="HOGENOM" id="CLU_3125266_0_0_1"/>
<organism evidence="2 3">
    <name type="scientific">Laccaria amethystina LaAM-08-1</name>
    <dbReference type="NCBI Taxonomy" id="1095629"/>
    <lineage>
        <taxon>Eukaryota</taxon>
        <taxon>Fungi</taxon>
        <taxon>Dikarya</taxon>
        <taxon>Basidiomycota</taxon>
        <taxon>Agaricomycotina</taxon>
        <taxon>Agaricomycetes</taxon>
        <taxon>Agaricomycetidae</taxon>
        <taxon>Agaricales</taxon>
        <taxon>Agaricineae</taxon>
        <taxon>Hydnangiaceae</taxon>
        <taxon>Laccaria</taxon>
    </lineage>
</organism>
<reference evidence="3" key="2">
    <citation type="submission" date="2015-01" db="EMBL/GenBank/DDBJ databases">
        <title>Evolutionary Origins and Diversification of the Mycorrhizal Mutualists.</title>
        <authorList>
            <consortium name="DOE Joint Genome Institute"/>
            <consortium name="Mycorrhizal Genomics Consortium"/>
            <person name="Kohler A."/>
            <person name="Kuo A."/>
            <person name="Nagy L.G."/>
            <person name="Floudas D."/>
            <person name="Copeland A."/>
            <person name="Barry K.W."/>
            <person name="Cichocki N."/>
            <person name="Veneault-Fourrey C."/>
            <person name="LaButti K."/>
            <person name="Lindquist E.A."/>
            <person name="Lipzen A."/>
            <person name="Lundell T."/>
            <person name="Morin E."/>
            <person name="Murat C."/>
            <person name="Riley R."/>
            <person name="Ohm R."/>
            <person name="Sun H."/>
            <person name="Tunlid A."/>
            <person name="Henrissat B."/>
            <person name="Grigoriev I.V."/>
            <person name="Hibbett D.S."/>
            <person name="Martin F."/>
        </authorList>
    </citation>
    <scope>NUCLEOTIDE SEQUENCE [LARGE SCALE GENOMIC DNA]</scope>
    <source>
        <strain evidence="3">LaAM-08-1</strain>
    </source>
</reference>